<sequence>EKGEKIPQPSYEELTIEKREIKPHLIFTITDESGNFIRKIIKQASKGIQRVTWDLKDQGTAPVTLKDNKFNPEMKTKGGFPVVPGKYFVSVSLYHNDEIKDLVEPVGFDVEVLNNTTLPAKNRKELAQFEQKTLQLSRVIQGTQKYAEELVKRIEFVKQAIYQTPSAPPELSTYANDLGNQVDDILFQFKGQKPKASAEEIPPSKVSINSRLSVLLYTHWRSTSGVTGNQKKAFNILMEEFPPIQEKLKQISEVELKGLEDEIELQGAPWTPGRLPTLNIKD</sequence>
<accession>A0A3B1D028</accession>
<proteinExistence type="predicted"/>
<gene>
    <name evidence="1" type="ORF">MNBD_IGNAVI01-539</name>
</gene>
<name>A0A3B1D028_9ZZZZ</name>
<feature type="non-terminal residue" evidence="1">
    <location>
        <position position="1"/>
    </location>
</feature>
<dbReference type="Gene3D" id="2.60.40.4070">
    <property type="match status" value="1"/>
</dbReference>
<protein>
    <submittedName>
        <fullName evidence="1">Uncharacterized protein</fullName>
    </submittedName>
</protein>
<dbReference type="EMBL" id="UOGD01000449">
    <property type="protein sequence ID" value="VAX29418.1"/>
    <property type="molecule type" value="Genomic_DNA"/>
</dbReference>
<evidence type="ECO:0000313" key="1">
    <source>
        <dbReference type="EMBL" id="VAX29418.1"/>
    </source>
</evidence>
<organism evidence="1">
    <name type="scientific">hydrothermal vent metagenome</name>
    <dbReference type="NCBI Taxonomy" id="652676"/>
    <lineage>
        <taxon>unclassified sequences</taxon>
        <taxon>metagenomes</taxon>
        <taxon>ecological metagenomes</taxon>
    </lineage>
</organism>
<reference evidence="1" key="1">
    <citation type="submission" date="2018-06" db="EMBL/GenBank/DDBJ databases">
        <authorList>
            <person name="Zhirakovskaya E."/>
        </authorList>
    </citation>
    <scope>NUCLEOTIDE SEQUENCE</scope>
</reference>
<dbReference type="AlphaFoldDB" id="A0A3B1D028"/>